<feature type="signal peptide" evidence="1">
    <location>
        <begin position="1"/>
        <end position="20"/>
    </location>
</feature>
<evidence type="ECO:0000256" key="1">
    <source>
        <dbReference type="SAM" id="SignalP"/>
    </source>
</evidence>
<comment type="caution">
    <text evidence="2">The sequence shown here is derived from an EMBL/GenBank/DDBJ whole genome shotgun (WGS) entry which is preliminary data.</text>
</comment>
<gene>
    <name evidence="2" type="ORF">C8N34_102208</name>
</gene>
<dbReference type="RefSeq" id="WP_108127854.1">
    <property type="nucleotide sequence ID" value="NZ_QBKP01000002.1"/>
</dbReference>
<reference evidence="2 3" key="1">
    <citation type="submission" date="2018-04" db="EMBL/GenBank/DDBJ databases">
        <title>Genomic Encyclopedia of Archaeal and Bacterial Type Strains, Phase II (KMG-II): from individual species to whole genera.</title>
        <authorList>
            <person name="Goeker M."/>
        </authorList>
    </citation>
    <scope>NUCLEOTIDE SEQUENCE [LARGE SCALE GENOMIC DNA]</scope>
    <source>
        <strain evidence="2 3">DSM 21823</strain>
    </source>
</reference>
<dbReference type="Proteomes" id="UP000244224">
    <property type="component" value="Unassembled WGS sequence"/>
</dbReference>
<dbReference type="AlphaFoldDB" id="A0A2T6B8P1"/>
<sequence length="134" mass="13852">MRSALLLPLLLLFGSGPVLGQSADLLSNRAVAELAEEALIADLMLRSCEGVIGSEQGVVAITDYADRLARSAGYEPAQAAALLSEPAARARLESGAISRLARMGARPDDLTSLCRVARGVAGRGGVLGTLLLPR</sequence>
<name>A0A2T6B8P1_9RHOB</name>
<organism evidence="2 3">
    <name type="scientific">Gemmobacter caeni</name>
    <dbReference type="NCBI Taxonomy" id="589035"/>
    <lineage>
        <taxon>Bacteria</taxon>
        <taxon>Pseudomonadati</taxon>
        <taxon>Pseudomonadota</taxon>
        <taxon>Alphaproteobacteria</taxon>
        <taxon>Rhodobacterales</taxon>
        <taxon>Paracoccaceae</taxon>
        <taxon>Gemmobacter</taxon>
    </lineage>
</organism>
<protein>
    <submittedName>
        <fullName evidence="2">Uncharacterized protein</fullName>
    </submittedName>
</protein>
<dbReference type="InterPro" id="IPR020349">
    <property type="entry name" value="Uncharacterised_14.7kDa"/>
</dbReference>
<feature type="chain" id="PRO_5015443858" evidence="1">
    <location>
        <begin position="21"/>
        <end position="134"/>
    </location>
</feature>
<keyword evidence="1" id="KW-0732">Signal</keyword>
<evidence type="ECO:0000313" key="2">
    <source>
        <dbReference type="EMBL" id="PTX52429.1"/>
    </source>
</evidence>
<keyword evidence="3" id="KW-1185">Reference proteome</keyword>
<evidence type="ECO:0000313" key="3">
    <source>
        <dbReference type="Proteomes" id="UP000244224"/>
    </source>
</evidence>
<accession>A0A2T6B8P1</accession>
<dbReference type="Pfam" id="PF17267">
    <property type="entry name" value="DUF5333"/>
    <property type="match status" value="1"/>
</dbReference>
<proteinExistence type="predicted"/>
<dbReference type="EMBL" id="QBKP01000002">
    <property type="protein sequence ID" value="PTX52429.1"/>
    <property type="molecule type" value="Genomic_DNA"/>
</dbReference>